<protein>
    <submittedName>
        <fullName evidence="2">Glycosyl Hydrolase Family 88</fullName>
    </submittedName>
</protein>
<dbReference type="Pfam" id="PF03190">
    <property type="entry name" value="Thioredox_DsbH"/>
    <property type="match status" value="1"/>
</dbReference>
<dbReference type="EMBL" id="CP036262">
    <property type="protein sequence ID" value="QDS92241.1"/>
    <property type="molecule type" value="Genomic_DNA"/>
</dbReference>
<evidence type="ECO:0000259" key="1">
    <source>
        <dbReference type="Pfam" id="PF03190"/>
    </source>
</evidence>
<dbReference type="RefSeq" id="WP_145350533.1">
    <property type="nucleotide sequence ID" value="NZ_CP036262.1"/>
</dbReference>
<evidence type="ECO:0000313" key="2">
    <source>
        <dbReference type="EMBL" id="QDS92241.1"/>
    </source>
</evidence>
<feature type="domain" description="Spermatogenesis-associated protein 20-like TRX" evidence="1">
    <location>
        <begin position="3"/>
        <end position="164"/>
    </location>
</feature>
<dbReference type="OrthoDB" id="9762614at2"/>
<dbReference type="Gene3D" id="1.50.10.20">
    <property type="match status" value="1"/>
</dbReference>
<dbReference type="Gene3D" id="3.40.30.10">
    <property type="entry name" value="Glutaredoxin"/>
    <property type="match status" value="1"/>
</dbReference>
<proteinExistence type="predicted"/>
<dbReference type="InterPro" id="IPR024705">
    <property type="entry name" value="Ssp411"/>
</dbReference>
<dbReference type="InterPro" id="IPR004879">
    <property type="entry name" value="Ssp411-like_TRX"/>
</dbReference>
<dbReference type="GO" id="GO:0005975">
    <property type="term" value="P:carbohydrate metabolic process"/>
    <property type="evidence" value="ECO:0007669"/>
    <property type="project" value="InterPro"/>
</dbReference>
<dbReference type="AlphaFoldDB" id="A0A517MBK9"/>
<dbReference type="SUPFAM" id="SSF52833">
    <property type="entry name" value="Thioredoxin-like"/>
    <property type="match status" value="1"/>
</dbReference>
<evidence type="ECO:0000313" key="3">
    <source>
        <dbReference type="Proteomes" id="UP000320672"/>
    </source>
</evidence>
<dbReference type="InterPro" id="IPR008928">
    <property type="entry name" value="6-hairpin_glycosidase_sf"/>
</dbReference>
<dbReference type="SUPFAM" id="SSF48208">
    <property type="entry name" value="Six-hairpin glycosidases"/>
    <property type="match status" value="1"/>
</dbReference>
<dbReference type="PANTHER" id="PTHR42899">
    <property type="entry name" value="SPERMATOGENESIS-ASSOCIATED PROTEIN 20"/>
    <property type="match status" value="1"/>
</dbReference>
<organism evidence="2 3">
    <name type="scientific">Roseimaritima multifibrata</name>
    <dbReference type="NCBI Taxonomy" id="1930274"/>
    <lineage>
        <taxon>Bacteria</taxon>
        <taxon>Pseudomonadati</taxon>
        <taxon>Planctomycetota</taxon>
        <taxon>Planctomycetia</taxon>
        <taxon>Pirellulales</taxon>
        <taxon>Pirellulaceae</taxon>
        <taxon>Roseimaritima</taxon>
    </lineage>
</organism>
<keyword evidence="2" id="KW-0378">Hydrolase</keyword>
<dbReference type="CDD" id="cd02955">
    <property type="entry name" value="SSP411"/>
    <property type="match status" value="1"/>
</dbReference>
<accession>A0A517MBK9</accession>
<dbReference type="Proteomes" id="UP000320672">
    <property type="component" value="Chromosome"/>
</dbReference>
<dbReference type="InterPro" id="IPR036249">
    <property type="entry name" value="Thioredoxin-like_sf"/>
</dbReference>
<gene>
    <name evidence="2" type="ORF">FF011L_09780</name>
</gene>
<dbReference type="KEGG" id="rml:FF011L_09780"/>
<dbReference type="PANTHER" id="PTHR42899:SF1">
    <property type="entry name" value="SPERMATOGENESIS-ASSOCIATED PROTEIN 20"/>
    <property type="match status" value="1"/>
</dbReference>
<sequence>MPNQLAKSRSPYLLQHKDNPVDWHPWGKEALDKAKKENKPIFLSVGYAACHWCHVMEHESFENEATAAKLNKHFINIKVDREERPDIDQIYMNAVQMMTGHGGWPMSVFLTPDRKPFFAGTYWPPEAKAGMPAFGTVIDAVADAWENRQADAHKFADDVTKSLQEIAAGPASTADSVAPLAAIDQACQRLIRIHDNTWGGFGEAPKFPHVTDLELLMRYYQRRQDPAALTVLRTTLDRMAAGGIYDHLGGGFARYSVDKKWLVPHFEKMLYDNGGLAKLYLHAYQLTAATEYAVVADQTLRYLARDLVDPAGGFHSSEDADSEGVEGKFYVWSLEEILEVLGETKGKRFAAVYDVSEEGNFEHQNILNLPVPLADIAEQQNIPLAKLESELAADREKLRIHRDARIHPGRDDKVLTSWNAMAIAAMALGSRVLPPSSDEQPSFDYAQVANTAAEFVWTKMRNEEGRLLHAFRAGEAHLIAYLDDYAYTIEAFVQLYETTGEAKWVERASILADQMLKHYEDAQAGGFFYTADDAETLISRTKDWHDNSIPSSNGSAAVALIQLGRLTANPRYLEAAEKTLLASSVVIEEQSAAAAKLLSALDNWHQAHQQLVLALPKEENGSERQAMLDALFLHYRPHSTIAILEKDPPDAGPLAALLGGKFPVDNKPTLYECQNHTCQAPQTGSVALKQLKAKP</sequence>
<name>A0A517MBK9_9BACT</name>
<keyword evidence="3" id="KW-1185">Reference proteome</keyword>
<dbReference type="PIRSF" id="PIRSF006402">
    <property type="entry name" value="UCP006402_thioredoxin"/>
    <property type="match status" value="1"/>
</dbReference>
<dbReference type="GO" id="GO:0016787">
    <property type="term" value="F:hydrolase activity"/>
    <property type="evidence" value="ECO:0007669"/>
    <property type="project" value="UniProtKB-KW"/>
</dbReference>
<reference evidence="2 3" key="1">
    <citation type="submission" date="2019-02" db="EMBL/GenBank/DDBJ databases">
        <title>Deep-cultivation of Planctomycetes and their phenomic and genomic characterization uncovers novel biology.</title>
        <authorList>
            <person name="Wiegand S."/>
            <person name="Jogler M."/>
            <person name="Boedeker C."/>
            <person name="Pinto D."/>
            <person name="Vollmers J."/>
            <person name="Rivas-Marin E."/>
            <person name="Kohn T."/>
            <person name="Peeters S.H."/>
            <person name="Heuer A."/>
            <person name="Rast P."/>
            <person name="Oberbeckmann S."/>
            <person name="Bunk B."/>
            <person name="Jeske O."/>
            <person name="Meyerdierks A."/>
            <person name="Storesund J.E."/>
            <person name="Kallscheuer N."/>
            <person name="Luecker S."/>
            <person name="Lage O.M."/>
            <person name="Pohl T."/>
            <person name="Merkel B.J."/>
            <person name="Hornburger P."/>
            <person name="Mueller R.-W."/>
            <person name="Bruemmer F."/>
            <person name="Labrenz M."/>
            <person name="Spormann A.M."/>
            <person name="Op den Camp H."/>
            <person name="Overmann J."/>
            <person name="Amann R."/>
            <person name="Jetten M.S.M."/>
            <person name="Mascher T."/>
            <person name="Medema M.H."/>
            <person name="Devos D.P."/>
            <person name="Kaster A.-K."/>
            <person name="Ovreas L."/>
            <person name="Rohde M."/>
            <person name="Galperin M.Y."/>
            <person name="Jogler C."/>
        </authorList>
    </citation>
    <scope>NUCLEOTIDE SEQUENCE [LARGE SCALE GENOMIC DNA]</scope>
    <source>
        <strain evidence="2 3">FF011L</strain>
    </source>
</reference>